<dbReference type="HAMAP" id="MF_01464_B">
    <property type="entry name" value="SecF_B"/>
    <property type="match status" value="1"/>
</dbReference>
<keyword evidence="4 9" id="KW-0812">Transmembrane</keyword>
<evidence type="ECO:0000256" key="5">
    <source>
        <dbReference type="ARBA" id="ARBA00022927"/>
    </source>
</evidence>
<comment type="similarity">
    <text evidence="10">Belongs to the SecD/SecF family. SecF subfamily.</text>
</comment>
<feature type="transmembrane region" description="Helical" evidence="9">
    <location>
        <begin position="515"/>
        <end position="534"/>
    </location>
</feature>
<dbReference type="InterPro" id="IPR005791">
    <property type="entry name" value="SecD"/>
</dbReference>
<dbReference type="Pfam" id="PF22599">
    <property type="entry name" value="SecDF_P1_head"/>
    <property type="match status" value="1"/>
</dbReference>
<dbReference type="SUPFAM" id="SSF82866">
    <property type="entry name" value="Multidrug efflux transporter AcrB transmembrane domain"/>
    <property type="match status" value="2"/>
</dbReference>
<dbReference type="InterPro" id="IPR054384">
    <property type="entry name" value="SecDF_P1_head"/>
</dbReference>
<dbReference type="EMBL" id="VULT01000003">
    <property type="protein sequence ID" value="MSS16610.1"/>
    <property type="molecule type" value="Genomic_DNA"/>
</dbReference>
<comment type="caution">
    <text evidence="9">Lacks conserved residue(s) required for the propagation of feature annotation.</text>
</comment>
<organism evidence="14 15">
    <name type="scientific">Sodaliphilus pleomorphus</name>
    <dbReference type="NCBI Taxonomy" id="2606626"/>
    <lineage>
        <taxon>Bacteria</taxon>
        <taxon>Pseudomonadati</taxon>
        <taxon>Bacteroidota</taxon>
        <taxon>Bacteroidia</taxon>
        <taxon>Bacteroidales</taxon>
        <taxon>Muribaculaceae</taxon>
        <taxon>Sodaliphilus</taxon>
    </lineage>
</organism>
<dbReference type="Pfam" id="PF21760">
    <property type="entry name" value="SecD_1st"/>
    <property type="match status" value="1"/>
</dbReference>
<dbReference type="NCBIfam" id="TIGR01129">
    <property type="entry name" value="secD"/>
    <property type="match status" value="1"/>
</dbReference>
<gene>
    <name evidence="9" type="primary">secD</name>
    <name evidence="10" type="synonym">secF</name>
    <name evidence="14" type="ORF">FYJ29_02315</name>
</gene>
<keyword evidence="2 9" id="KW-0813">Transport</keyword>
<keyword evidence="3 9" id="KW-1003">Cell membrane</keyword>
<reference evidence="14 15" key="1">
    <citation type="submission" date="2019-08" db="EMBL/GenBank/DDBJ databases">
        <title>In-depth cultivation of the pig gut microbiome towards novel bacterial diversity and tailored functional studies.</title>
        <authorList>
            <person name="Wylensek D."/>
            <person name="Hitch T.C.A."/>
            <person name="Clavel T."/>
        </authorList>
    </citation>
    <scope>NUCLEOTIDE SEQUENCE [LARGE SCALE GENOMIC DNA]</scope>
    <source>
        <strain evidence="14 15">Oil-RF-744-WCA-WT-10</strain>
    </source>
</reference>
<feature type="transmembrane region" description="Helical" evidence="9">
    <location>
        <begin position="837"/>
        <end position="859"/>
    </location>
</feature>
<evidence type="ECO:0000256" key="9">
    <source>
        <dbReference type="HAMAP-Rule" id="MF_01463"/>
    </source>
</evidence>
<feature type="transmembrane region" description="Helical" evidence="9">
    <location>
        <begin position="809"/>
        <end position="830"/>
    </location>
</feature>
<evidence type="ECO:0000256" key="2">
    <source>
        <dbReference type="ARBA" id="ARBA00022448"/>
    </source>
</evidence>
<dbReference type="HAMAP" id="MF_01463_B">
    <property type="entry name" value="SecD_B"/>
    <property type="match status" value="1"/>
</dbReference>
<comment type="caution">
    <text evidence="14">The sequence shown here is derived from an EMBL/GenBank/DDBJ whole genome shotgun (WGS) entry which is preliminary data.</text>
</comment>
<dbReference type="Gene3D" id="3.30.70.3220">
    <property type="match status" value="1"/>
</dbReference>
<dbReference type="FunFam" id="1.20.1640.10:FF:000004">
    <property type="entry name" value="Protein translocase subunit SecD"/>
    <property type="match status" value="1"/>
</dbReference>
<evidence type="ECO:0000256" key="10">
    <source>
        <dbReference type="HAMAP-Rule" id="MF_01464"/>
    </source>
</evidence>
<dbReference type="InterPro" id="IPR022645">
    <property type="entry name" value="SecD/SecF_bac"/>
</dbReference>
<dbReference type="GO" id="GO:0006605">
    <property type="term" value="P:protein targeting"/>
    <property type="evidence" value="ECO:0007669"/>
    <property type="project" value="UniProtKB-UniRule"/>
</dbReference>
<evidence type="ECO:0000313" key="15">
    <source>
        <dbReference type="Proteomes" id="UP000483362"/>
    </source>
</evidence>
<evidence type="ECO:0000259" key="11">
    <source>
        <dbReference type="Pfam" id="PF02355"/>
    </source>
</evidence>
<evidence type="ECO:0000259" key="13">
    <source>
        <dbReference type="Pfam" id="PF22599"/>
    </source>
</evidence>
<comment type="subcellular location">
    <subcellularLocation>
        <location evidence="1 9">Cell membrane</location>
        <topology evidence="1 9">Multi-pass membrane protein</topology>
    </subcellularLocation>
</comment>
<evidence type="ECO:0000256" key="3">
    <source>
        <dbReference type="ARBA" id="ARBA00022475"/>
    </source>
</evidence>
<dbReference type="InterPro" id="IPR005665">
    <property type="entry name" value="SecF_bac"/>
</dbReference>
<comment type="subunit">
    <text evidence="10">Forms a complex with SecD. Part of the essential Sec protein translocation apparatus which comprises SecA, SecYEG and auxiliary proteins SecDF. Other proteins may also be involved.</text>
</comment>
<dbReference type="PANTHER" id="PTHR30081:SF1">
    <property type="entry name" value="PROTEIN TRANSLOCASE SUBUNIT SECD"/>
    <property type="match status" value="1"/>
</dbReference>
<dbReference type="Gene3D" id="1.20.1640.10">
    <property type="entry name" value="Multidrug efflux transporter AcrB transmembrane domain"/>
    <property type="match status" value="2"/>
</dbReference>
<dbReference type="GO" id="GO:0043952">
    <property type="term" value="P:protein transport by the Sec complex"/>
    <property type="evidence" value="ECO:0007669"/>
    <property type="project" value="UniProtKB-UniRule"/>
</dbReference>
<feature type="transmembrane region" description="Helical" evidence="9">
    <location>
        <begin position="945"/>
        <end position="973"/>
    </location>
</feature>
<feature type="transmembrane region" description="Helical" evidence="9">
    <location>
        <begin position="613"/>
        <end position="637"/>
    </location>
</feature>
<keyword evidence="15" id="KW-1185">Reference proteome</keyword>
<keyword evidence="7 9" id="KW-0811">Translocation</keyword>
<dbReference type="NCBIfam" id="TIGR00916">
    <property type="entry name" value="2A0604s01"/>
    <property type="match status" value="1"/>
</dbReference>
<feature type="transmembrane region" description="Helical" evidence="9">
    <location>
        <begin position="676"/>
        <end position="700"/>
    </location>
</feature>
<dbReference type="GO" id="GO:0015450">
    <property type="term" value="F:protein-transporting ATPase activity"/>
    <property type="evidence" value="ECO:0007669"/>
    <property type="project" value="InterPro"/>
</dbReference>
<dbReference type="Pfam" id="PF02355">
    <property type="entry name" value="SecD_SecF_C"/>
    <property type="match status" value="2"/>
</dbReference>
<evidence type="ECO:0000256" key="7">
    <source>
        <dbReference type="ARBA" id="ARBA00023010"/>
    </source>
</evidence>
<comment type="similarity">
    <text evidence="9">Belongs to the SecD/SecF family. SecD subfamily.</text>
</comment>
<feature type="transmembrane region" description="Helical" evidence="9">
    <location>
        <begin position="917"/>
        <end position="939"/>
    </location>
</feature>
<dbReference type="InterPro" id="IPR022646">
    <property type="entry name" value="SecD/SecF_CS"/>
</dbReference>
<feature type="domain" description="Protein export membrane protein SecD/SecF C-terminal" evidence="11">
    <location>
        <begin position="793"/>
        <end position="972"/>
    </location>
</feature>
<evidence type="ECO:0000256" key="8">
    <source>
        <dbReference type="ARBA" id="ARBA00023136"/>
    </source>
</evidence>
<feature type="domain" description="Protein translocase subunit SecDF P1" evidence="12">
    <location>
        <begin position="191"/>
        <end position="248"/>
    </location>
</feature>
<dbReference type="InterPro" id="IPR048634">
    <property type="entry name" value="SecD_SecF_C"/>
</dbReference>
<proteinExistence type="inferred from homology"/>
<protein>
    <recommendedName>
        <fullName evidence="9 10">Multifunctional fusion protein</fullName>
    </recommendedName>
    <domain>
        <recommendedName>
            <fullName evidence="9">Protein translocase subunit SecD</fullName>
        </recommendedName>
    </domain>
    <domain>
        <recommendedName>
            <fullName evidence="10">Protein-export membrane protein SecF</fullName>
        </recommendedName>
    </domain>
</protein>
<keyword evidence="8 9" id="KW-0472">Membrane</keyword>
<dbReference type="Proteomes" id="UP000483362">
    <property type="component" value="Unassembled WGS sequence"/>
</dbReference>
<name>A0A6L5X8G2_9BACT</name>
<dbReference type="RefSeq" id="WP_154327365.1">
    <property type="nucleotide sequence ID" value="NZ_CP045696.1"/>
</dbReference>
<comment type="subunit">
    <text evidence="9">Forms a complex with SecF. Part of the essential Sec protein translocation apparatus which comprises SecA, SecYEG and auxiliary proteins SecDF. Other proteins may also be involved.</text>
</comment>
<feature type="transmembrane region" description="Helical" evidence="9">
    <location>
        <begin position="489"/>
        <end position="508"/>
    </location>
</feature>
<accession>A0A6L5X8G2</accession>
<feature type="transmembrane region" description="Helical" evidence="9">
    <location>
        <begin position="540"/>
        <end position="561"/>
    </location>
</feature>
<dbReference type="AlphaFoldDB" id="A0A6L5X8G2"/>
<dbReference type="Pfam" id="PF07549">
    <property type="entry name" value="Sec_GG"/>
    <property type="match status" value="2"/>
</dbReference>
<dbReference type="InterPro" id="IPR048631">
    <property type="entry name" value="SecD_1st"/>
</dbReference>
<sequence length="985" mass="107860">MQTKGFIKVITVALILICAFYLSFSFVANHYETKGEEQAMAMAHISSPDMSNDTYKRAYNDYMSKIAKQKVWLGYYTFQQVREKQLGLGLDLKGGMNVTLQISVPDILKALANPASQNKNFNQAIAYVENNRTAQDEYVKSFCNKLQQLDGATYKDHLYQLFRNVQKVKDNPNANANQIESYLTDEVNSMVDNSYKVLRTRIDKFGVVAPNIQKLQSTGRILLELPGIKEPERVKKLLQGTANLEFYETYKWSEISGQFNDMVQAADNGESPVAAKTDSTAKADSTMTAKAKPAAAKSKVKFGQLLQMYGRGDYCVVGVAAAKDTMAIDKVIKEYGSRFLPTDLKLLWTVKADKMLGDRFGLIAIKTGPQGKAQMNGDVVTQAQSEYEQLKGQVVTMKMNDEGARQWSRLTGANVNRQVAVVLDDQVYSYPNVNGQIDGGNTEISGNFTVEEANDLANVLQSGKMVARVNIASESVIGPSLGQESINKGMISFVVALVLLMIMMISVYGLKAGNIANLGLILNLFFTFGILASFQSVLTLPGIAGIVLSLGMAVDANVLIFERCKEELRNGKNLKAAVKDGYSNAFSAIFDGNLTSIITGVILAYLGTGPIRGFAITLIIGICCSFFTAVFATRLVLENFVNKNRFGFGTMTFTTSWAKNWMQNTKFDFIGSRKKVGVVVAAVVVVVIALFATLGLSLGIDFSGGRNYVVQFSHPVSTTEIQEQLTPLLGTNGSTVSVITIDNNTKVRVSTNYKIASNDSTVDNEIMKKLYQGMKPQLGNMTYDQFSVSDETQGVVSQDVVGPAIASDMAWGATWAVILSIIAMGLYILLRFRNVAFSLGAMAAVALTAFIVIGSFTLHGLFPFSMEIDQTFIAAILTVIGYQINDTVVVFDRVREYRRLFPKQDEKLRFNNALNSTLSRTMMTSLSTLLVLLVIFFLGGESIRAFNFAMILGVVIGTFCSLFVASPIAYLLVGKKNKGLDAAAK</sequence>
<dbReference type="Gene3D" id="3.30.1360.200">
    <property type="match status" value="1"/>
</dbReference>
<feature type="transmembrane region" description="Helical" evidence="9">
    <location>
        <begin position="582"/>
        <end position="607"/>
    </location>
</feature>
<evidence type="ECO:0000256" key="4">
    <source>
        <dbReference type="ARBA" id="ARBA00022692"/>
    </source>
</evidence>
<dbReference type="GO" id="GO:0065002">
    <property type="term" value="P:intracellular protein transmembrane transport"/>
    <property type="evidence" value="ECO:0007669"/>
    <property type="project" value="UniProtKB-UniRule"/>
</dbReference>
<keyword evidence="5 9" id="KW-0653">Protein transport</keyword>
<feature type="transmembrane region" description="Helical" evidence="9">
    <location>
        <begin position="871"/>
        <end position="891"/>
    </location>
</feature>
<evidence type="ECO:0000313" key="14">
    <source>
        <dbReference type="EMBL" id="MSS16610.1"/>
    </source>
</evidence>
<feature type="domain" description="Protein export membrane protein SecD/SecF C-terminal" evidence="11">
    <location>
        <begin position="467"/>
        <end position="638"/>
    </location>
</feature>
<dbReference type="GO" id="GO:0005886">
    <property type="term" value="C:plasma membrane"/>
    <property type="evidence" value="ECO:0007669"/>
    <property type="project" value="UniProtKB-SubCell"/>
</dbReference>
<dbReference type="NCBIfam" id="TIGR00966">
    <property type="entry name" value="transloc_SecF"/>
    <property type="match status" value="1"/>
</dbReference>
<evidence type="ECO:0000256" key="1">
    <source>
        <dbReference type="ARBA" id="ARBA00004651"/>
    </source>
</evidence>
<dbReference type="PANTHER" id="PTHR30081">
    <property type="entry name" value="PROTEIN-EXPORT MEMBRANE PROTEIN SEC"/>
    <property type="match status" value="1"/>
</dbReference>
<dbReference type="InterPro" id="IPR022813">
    <property type="entry name" value="SecD/SecF_arch_bac"/>
</dbReference>
<dbReference type="PRINTS" id="PR01755">
    <property type="entry name" value="SECFTRNLCASE"/>
</dbReference>
<evidence type="ECO:0000259" key="12">
    <source>
        <dbReference type="Pfam" id="PF21760"/>
    </source>
</evidence>
<dbReference type="NCBIfam" id="NF009585">
    <property type="entry name" value="PRK13024.1-5"/>
    <property type="match status" value="1"/>
</dbReference>
<feature type="domain" description="SecDF P1 head subdomain" evidence="13">
    <location>
        <begin position="372"/>
        <end position="466"/>
    </location>
</feature>
<dbReference type="InterPro" id="IPR055344">
    <property type="entry name" value="SecD_SecF_C_bact"/>
</dbReference>
<comment type="function">
    <text evidence="9">Part of the Sec protein translocase complex. Interacts with the SecYEG preprotein conducting channel. SecDF uses the proton motive force (PMF) to complete protein translocation after the ATP-dependent function of SecA.</text>
</comment>
<evidence type="ECO:0000256" key="6">
    <source>
        <dbReference type="ARBA" id="ARBA00022989"/>
    </source>
</evidence>
<keyword evidence="6 9" id="KW-1133">Transmembrane helix</keyword>